<dbReference type="VEuPathDB" id="FungiDB:TRICI_000571"/>
<dbReference type="OrthoDB" id="5365583at2759"/>
<dbReference type="EMBL" id="SWFS01000050">
    <property type="protein sequence ID" value="KAA8917285.1"/>
    <property type="molecule type" value="Genomic_DNA"/>
</dbReference>
<evidence type="ECO:0000313" key="2">
    <source>
        <dbReference type="Proteomes" id="UP000761534"/>
    </source>
</evidence>
<organism evidence="1 2">
    <name type="scientific">Trichomonascus ciferrii</name>
    <dbReference type="NCBI Taxonomy" id="44093"/>
    <lineage>
        <taxon>Eukaryota</taxon>
        <taxon>Fungi</taxon>
        <taxon>Dikarya</taxon>
        <taxon>Ascomycota</taxon>
        <taxon>Saccharomycotina</taxon>
        <taxon>Dipodascomycetes</taxon>
        <taxon>Dipodascales</taxon>
        <taxon>Trichomonascaceae</taxon>
        <taxon>Trichomonascus</taxon>
        <taxon>Trichomonascus ciferrii complex</taxon>
    </lineage>
</organism>
<protein>
    <submittedName>
        <fullName evidence="1">Uncharacterized protein</fullName>
    </submittedName>
</protein>
<sequence length="282" mass="32131">MKRNLTIRPSSLILPSKSESSDLSIESSSSSSDVEDPVDIITWTNFYANTWGQSVEALVSVISVPKINYVDVEHCQYEQSPEFCKVMATNLLHNKMLSEMLILQAYDEMLKELEARHNYVRKAKRKCGTVSLHPVKGSPTVGKTSFLLYVLITRLMQKLPTIFQAANSDGSPGCAYLFCSKGVYPIGTQSFRSLTKEYRRVVTQEFCQNMSKAEKRNIWVLLDSTKPDNYLLKNFAPSFKVQASGDNLNKLFHNSHAHKKFYMKNWKPFEIAAAQSYFRDSH</sequence>
<dbReference type="AlphaFoldDB" id="A0A642VD27"/>
<dbReference type="Proteomes" id="UP000761534">
    <property type="component" value="Unassembled WGS sequence"/>
</dbReference>
<reference evidence="1" key="1">
    <citation type="journal article" date="2019" name="G3 (Bethesda)">
        <title>Genome Assemblies of Two Rare Opportunistic Yeast Pathogens: Diutina rugosa (syn. Candida rugosa) and Trichomonascus ciferrii (syn. Candida ciferrii).</title>
        <authorList>
            <person name="Mixao V."/>
            <person name="Saus E."/>
            <person name="Hansen A.P."/>
            <person name="Lass-Florl C."/>
            <person name="Gabaldon T."/>
        </authorList>
    </citation>
    <scope>NUCLEOTIDE SEQUENCE</scope>
    <source>
        <strain evidence="1">CBS 4856</strain>
    </source>
</reference>
<gene>
    <name evidence="1" type="ORF">TRICI_000571</name>
</gene>
<name>A0A642VD27_9ASCO</name>
<comment type="caution">
    <text evidence="1">The sequence shown here is derived from an EMBL/GenBank/DDBJ whole genome shotgun (WGS) entry which is preliminary data.</text>
</comment>
<keyword evidence="2" id="KW-1185">Reference proteome</keyword>
<evidence type="ECO:0000313" key="1">
    <source>
        <dbReference type="EMBL" id="KAA8917285.1"/>
    </source>
</evidence>
<proteinExistence type="predicted"/>
<accession>A0A642VD27</accession>